<reference evidence="1 2" key="1">
    <citation type="submission" date="2015-09" db="EMBL/GenBank/DDBJ databases">
        <title>Sorangium comparison.</title>
        <authorList>
            <person name="Zaburannyi N."/>
            <person name="Bunk B."/>
            <person name="Overmann J."/>
            <person name="Mueller R."/>
        </authorList>
    </citation>
    <scope>NUCLEOTIDE SEQUENCE [LARGE SCALE GENOMIC DNA]</scope>
    <source>
        <strain evidence="1 2">So ce836</strain>
    </source>
</reference>
<proteinExistence type="predicted"/>
<dbReference type="EMBL" id="CP012672">
    <property type="protein sequence ID" value="AUX30890.1"/>
    <property type="molecule type" value="Genomic_DNA"/>
</dbReference>
<evidence type="ECO:0000313" key="2">
    <source>
        <dbReference type="Proteomes" id="UP000295497"/>
    </source>
</evidence>
<sequence length="160" mass="16231">MSSMHRGAATNAVVVSSTPLLTGGGSVVPNATGCAPADKDAEPPASVARALAAAAQAQGAERSESWELCGVLLAVATGWLAWSLPAPNARDVLLVALCLTLVTLEYRRAGARFRKAIAAAAGARGLTAGEAAREARRLDAAFRTARAAGQAAPDADAERR</sequence>
<dbReference type="Proteomes" id="UP000295497">
    <property type="component" value="Chromosome"/>
</dbReference>
<name>A0A4P2QLN3_SORCE</name>
<dbReference type="AlphaFoldDB" id="A0A4P2QLN3"/>
<gene>
    <name evidence="1" type="ORF">SOCE836_030040</name>
</gene>
<accession>A0A4P2QLN3</accession>
<protein>
    <submittedName>
        <fullName evidence="1">Uncharacterized protein</fullName>
    </submittedName>
</protein>
<organism evidence="1 2">
    <name type="scientific">Sorangium cellulosum</name>
    <name type="common">Polyangium cellulosum</name>
    <dbReference type="NCBI Taxonomy" id="56"/>
    <lineage>
        <taxon>Bacteria</taxon>
        <taxon>Pseudomonadati</taxon>
        <taxon>Myxococcota</taxon>
        <taxon>Polyangia</taxon>
        <taxon>Polyangiales</taxon>
        <taxon>Polyangiaceae</taxon>
        <taxon>Sorangium</taxon>
    </lineage>
</organism>
<evidence type="ECO:0000313" key="1">
    <source>
        <dbReference type="EMBL" id="AUX30890.1"/>
    </source>
</evidence>